<reference evidence="3 4" key="1">
    <citation type="submission" date="2016-04" db="EMBL/GenBank/DDBJ databases">
        <title>A degradative enzymes factory behind the ericoid mycorrhizal symbiosis.</title>
        <authorList>
            <consortium name="DOE Joint Genome Institute"/>
            <person name="Martino E."/>
            <person name="Morin E."/>
            <person name="Grelet G."/>
            <person name="Kuo A."/>
            <person name="Kohler A."/>
            <person name="Daghino S."/>
            <person name="Barry K."/>
            <person name="Choi C."/>
            <person name="Cichocki N."/>
            <person name="Clum A."/>
            <person name="Copeland A."/>
            <person name="Hainaut M."/>
            <person name="Haridas S."/>
            <person name="Labutti K."/>
            <person name="Lindquist E."/>
            <person name="Lipzen A."/>
            <person name="Khouja H.-R."/>
            <person name="Murat C."/>
            <person name="Ohm R."/>
            <person name="Olson A."/>
            <person name="Spatafora J."/>
            <person name="Veneault-Fourrey C."/>
            <person name="Henrissat B."/>
            <person name="Grigoriev I."/>
            <person name="Martin F."/>
            <person name="Perotto S."/>
        </authorList>
    </citation>
    <scope>NUCLEOTIDE SEQUENCE [LARGE SCALE GENOMIC DNA]</scope>
    <source>
        <strain evidence="3 4">E</strain>
    </source>
</reference>
<dbReference type="EMBL" id="KZ613817">
    <property type="protein sequence ID" value="PMD59065.1"/>
    <property type="molecule type" value="Genomic_DNA"/>
</dbReference>
<organism evidence="3 4">
    <name type="scientific">Hyaloscypha bicolor E</name>
    <dbReference type="NCBI Taxonomy" id="1095630"/>
    <lineage>
        <taxon>Eukaryota</taxon>
        <taxon>Fungi</taxon>
        <taxon>Dikarya</taxon>
        <taxon>Ascomycota</taxon>
        <taxon>Pezizomycotina</taxon>
        <taxon>Leotiomycetes</taxon>
        <taxon>Helotiales</taxon>
        <taxon>Hyaloscyphaceae</taxon>
        <taxon>Hyaloscypha</taxon>
        <taxon>Hyaloscypha bicolor</taxon>
    </lineage>
</organism>
<protein>
    <submittedName>
        <fullName evidence="3">Uncharacterized protein</fullName>
    </submittedName>
</protein>
<dbReference type="RefSeq" id="XP_024735969.1">
    <property type="nucleotide sequence ID" value="XM_024880426.1"/>
</dbReference>
<evidence type="ECO:0000256" key="1">
    <source>
        <dbReference type="SAM" id="Coils"/>
    </source>
</evidence>
<evidence type="ECO:0000313" key="4">
    <source>
        <dbReference type="Proteomes" id="UP000235371"/>
    </source>
</evidence>
<keyword evidence="1" id="KW-0175">Coiled coil</keyword>
<dbReference type="GeneID" id="36588503"/>
<dbReference type="OrthoDB" id="5565730at2759"/>
<dbReference type="Proteomes" id="UP000235371">
    <property type="component" value="Unassembled WGS sequence"/>
</dbReference>
<dbReference type="PANTHER" id="PTHR41390:SF1">
    <property type="entry name" value="NADH-UBIQUINONE OXIDOREDUCTASE 213 KDA SUBUNIT"/>
    <property type="match status" value="1"/>
</dbReference>
<dbReference type="AlphaFoldDB" id="A0A2J6T7R4"/>
<accession>A0A2J6T7R4</accession>
<proteinExistence type="predicted"/>
<feature type="coiled-coil region" evidence="1">
    <location>
        <begin position="198"/>
        <end position="228"/>
    </location>
</feature>
<feature type="region of interest" description="Disordered" evidence="2">
    <location>
        <begin position="11"/>
        <end position="34"/>
    </location>
</feature>
<dbReference type="STRING" id="1095630.A0A2J6T7R4"/>
<keyword evidence="4" id="KW-1185">Reference proteome</keyword>
<sequence>MQPNICAIQKVKGDMEQPQSSSRETGPPRRSNGLPPEILEIIWPALQVGGLSGMSGMLVGGFAGVIRSTTPTLFALASGIQWFTLGTTFCASRGFVIHVWGKDKVGPGEKVSASAIAGGVGGTAGGLLRGRGNVIPGAIVFALFGATGQAVYNWADARNSQLVERGESDKRNFILNSKWSPMKVLSDSEYENMLREKLLRVNAQIALVNENIEALRAQERQLAAENDQRLNDPKDTSS</sequence>
<name>A0A2J6T7R4_9HELO</name>
<evidence type="ECO:0000313" key="3">
    <source>
        <dbReference type="EMBL" id="PMD59065.1"/>
    </source>
</evidence>
<dbReference type="InParanoid" id="A0A2J6T7R4"/>
<dbReference type="PANTHER" id="PTHR41390">
    <property type="entry name" value="CHROMOSOME 7, WHOLE GENOME SHOTGUN SEQUENCE"/>
    <property type="match status" value="1"/>
</dbReference>
<gene>
    <name evidence="3" type="ORF">K444DRAFT_613854</name>
</gene>
<evidence type="ECO:0000256" key="2">
    <source>
        <dbReference type="SAM" id="MobiDB-lite"/>
    </source>
</evidence>